<keyword evidence="1" id="KW-0812">Transmembrane</keyword>
<evidence type="ECO:0000313" key="2">
    <source>
        <dbReference type="EMBL" id="HAS8543030.1"/>
    </source>
</evidence>
<comment type="caution">
    <text evidence="2">The sequence shown here is derived from an EMBL/GenBank/DDBJ whole genome shotgun (WGS) entry which is preliminary data.</text>
</comment>
<keyword evidence="1" id="KW-0472">Membrane</keyword>
<dbReference type="Proteomes" id="UP000863257">
    <property type="component" value="Unassembled WGS sequence"/>
</dbReference>
<evidence type="ECO:0000256" key="1">
    <source>
        <dbReference type="SAM" id="Phobius"/>
    </source>
</evidence>
<accession>A0A8H9N562</accession>
<gene>
    <name evidence="2" type="ORF">I7730_25115</name>
</gene>
<dbReference type="RefSeq" id="WP_038969958.1">
    <property type="nucleotide sequence ID" value="NZ_JAKNPN010000026.1"/>
</dbReference>
<sequence length="144" mass="16628">MRYLKFLFVVILLVVFVRIIFWYKESSNNIQLLKSFDSSMPYAISEVDSRRFNLPQKGEFGAMSSCIKKFRSISARRIKDADGGNSGLLRVFSGNYKILLSIYSDEAHSIRLLKFDDSGDYIWQTSSYSINCDVKLMNTIEYGE</sequence>
<dbReference type="EMBL" id="DACRBY010000089">
    <property type="protein sequence ID" value="HAS8543030.1"/>
    <property type="molecule type" value="Genomic_DNA"/>
</dbReference>
<organism evidence="2">
    <name type="scientific">Vibrio vulnificus</name>
    <dbReference type="NCBI Taxonomy" id="672"/>
    <lineage>
        <taxon>Bacteria</taxon>
        <taxon>Pseudomonadati</taxon>
        <taxon>Pseudomonadota</taxon>
        <taxon>Gammaproteobacteria</taxon>
        <taxon>Vibrionales</taxon>
        <taxon>Vibrionaceae</taxon>
        <taxon>Vibrio</taxon>
    </lineage>
</organism>
<feature type="transmembrane region" description="Helical" evidence="1">
    <location>
        <begin position="6"/>
        <end position="23"/>
    </location>
</feature>
<name>A0A8H9N562_VIBVL</name>
<dbReference type="AlphaFoldDB" id="A0A8H9N562"/>
<proteinExistence type="predicted"/>
<reference evidence="2" key="2">
    <citation type="submission" date="2019-01" db="EMBL/GenBank/DDBJ databases">
        <authorList>
            <consortium name="NCBI Pathogen Detection Project"/>
        </authorList>
    </citation>
    <scope>NUCLEOTIDE SEQUENCE</scope>
    <source>
        <strain evidence="2">BCW_3452</strain>
    </source>
</reference>
<protein>
    <submittedName>
        <fullName evidence="2">Uncharacterized protein</fullName>
    </submittedName>
</protein>
<keyword evidence="1" id="KW-1133">Transmembrane helix</keyword>
<reference evidence="2" key="1">
    <citation type="journal article" date="2018" name="Genome Biol.">
        <title>SKESA: strategic k-mer extension for scrupulous assemblies.</title>
        <authorList>
            <person name="Souvorov A."/>
            <person name="Agarwala R."/>
            <person name="Lipman D.J."/>
        </authorList>
    </citation>
    <scope>NUCLEOTIDE SEQUENCE</scope>
    <source>
        <strain evidence="2">BCW_3452</strain>
    </source>
</reference>